<comment type="caution">
    <text evidence="2">The sequence shown here is derived from an EMBL/GenBank/DDBJ whole genome shotgun (WGS) entry which is preliminary data.</text>
</comment>
<dbReference type="Proteomes" id="UP000598146">
    <property type="component" value="Unassembled WGS sequence"/>
</dbReference>
<keyword evidence="1" id="KW-0472">Membrane</keyword>
<feature type="transmembrane region" description="Helical" evidence="1">
    <location>
        <begin position="193"/>
        <end position="212"/>
    </location>
</feature>
<dbReference type="RefSeq" id="WP_196416701.1">
    <property type="nucleotide sequence ID" value="NZ_JADQTO010000013.1"/>
</dbReference>
<dbReference type="EMBL" id="JADQTO010000013">
    <property type="protein sequence ID" value="MBG0564911.1"/>
    <property type="molecule type" value="Genomic_DNA"/>
</dbReference>
<feature type="transmembrane region" description="Helical" evidence="1">
    <location>
        <begin position="12"/>
        <end position="32"/>
    </location>
</feature>
<dbReference type="AlphaFoldDB" id="A0A931CE72"/>
<gene>
    <name evidence="2" type="ORF">I4J89_26020</name>
</gene>
<feature type="transmembrane region" description="Helical" evidence="1">
    <location>
        <begin position="127"/>
        <end position="149"/>
    </location>
</feature>
<evidence type="ECO:0000313" key="3">
    <source>
        <dbReference type="Proteomes" id="UP000598146"/>
    </source>
</evidence>
<keyword evidence="3" id="KW-1185">Reference proteome</keyword>
<proteinExistence type="predicted"/>
<feature type="transmembrane region" description="Helical" evidence="1">
    <location>
        <begin position="102"/>
        <end position="121"/>
    </location>
</feature>
<keyword evidence="1" id="KW-0812">Transmembrane</keyword>
<organism evidence="2 3">
    <name type="scientific">Actinoplanes aureus</name>
    <dbReference type="NCBI Taxonomy" id="2792083"/>
    <lineage>
        <taxon>Bacteria</taxon>
        <taxon>Bacillati</taxon>
        <taxon>Actinomycetota</taxon>
        <taxon>Actinomycetes</taxon>
        <taxon>Micromonosporales</taxon>
        <taxon>Micromonosporaceae</taxon>
        <taxon>Actinoplanes</taxon>
    </lineage>
</organism>
<protein>
    <submittedName>
        <fullName evidence="2">DUF998 domain-containing protein</fullName>
    </submittedName>
</protein>
<keyword evidence="1" id="KW-1133">Transmembrane helix</keyword>
<reference evidence="2" key="1">
    <citation type="submission" date="2020-11" db="EMBL/GenBank/DDBJ databases">
        <title>Isolation and identification of active actinomycetes.</title>
        <authorList>
            <person name="Sun X."/>
        </authorList>
    </citation>
    <scope>NUCLEOTIDE SEQUENCE</scope>
    <source>
        <strain evidence="2">NEAU-A11</strain>
    </source>
</reference>
<dbReference type="Pfam" id="PF06197">
    <property type="entry name" value="DUF998"/>
    <property type="match status" value="1"/>
</dbReference>
<name>A0A931CE72_9ACTN</name>
<evidence type="ECO:0000256" key="1">
    <source>
        <dbReference type="SAM" id="Phobius"/>
    </source>
</evidence>
<evidence type="ECO:0000313" key="2">
    <source>
        <dbReference type="EMBL" id="MBG0564911.1"/>
    </source>
</evidence>
<dbReference type="InterPro" id="IPR009339">
    <property type="entry name" value="DUF998"/>
</dbReference>
<feature type="transmembrane region" description="Helical" evidence="1">
    <location>
        <begin position="161"/>
        <end position="181"/>
    </location>
</feature>
<sequence length="230" mass="24431">MRSSPAATIGALCWVAAAPLFLTANVVVGLAWDDPAFSWANNNISDLGNVTCGVWDTTRPRYVCSPWHDTMNAAFVLTAALLIAGLVLTWRMWGQGKAVRWGRWLMAFGAAGLGLAGAFPADTNENMHLLGALFVFVCGNAGLLAAGCARNGTLPARLRPATLTLGVLGTAGSVLFIAQQGVGLGLGGMERVAVFPLQIWACYAGCLLYRTARRNRFRENRSTGEASSKR</sequence>
<feature type="transmembrane region" description="Helical" evidence="1">
    <location>
        <begin position="71"/>
        <end position="90"/>
    </location>
</feature>
<accession>A0A931CE72</accession>